<feature type="domain" description="Methyl-accepting transducer" evidence="5">
    <location>
        <begin position="16"/>
        <end position="252"/>
    </location>
</feature>
<evidence type="ECO:0000256" key="3">
    <source>
        <dbReference type="ARBA" id="ARBA00022729"/>
    </source>
</evidence>
<dbReference type="PROSITE" id="PS01040">
    <property type="entry name" value="SBP_BACTERIAL_5"/>
    <property type="match status" value="1"/>
</dbReference>
<evidence type="ECO:0000313" key="6">
    <source>
        <dbReference type="EMBL" id="HEC79501.1"/>
    </source>
</evidence>
<evidence type="ECO:0000256" key="4">
    <source>
        <dbReference type="PROSITE-ProRule" id="PRU00284"/>
    </source>
</evidence>
<comment type="similarity">
    <text evidence="1">Belongs to the bacterial solute-binding protein 5 family.</text>
</comment>
<dbReference type="GO" id="GO:1904680">
    <property type="term" value="F:peptide transmembrane transporter activity"/>
    <property type="evidence" value="ECO:0007669"/>
    <property type="project" value="TreeGrafter"/>
</dbReference>
<feature type="domain" description="Methyl-accepting transducer" evidence="5">
    <location>
        <begin position="331"/>
        <end position="544"/>
    </location>
</feature>
<dbReference type="Pfam" id="PF00496">
    <property type="entry name" value="SBP_bac_5"/>
    <property type="match status" value="1"/>
</dbReference>
<keyword evidence="2" id="KW-0813">Transport</keyword>
<dbReference type="InterPro" id="IPR039424">
    <property type="entry name" value="SBP_5"/>
</dbReference>
<dbReference type="Gene3D" id="3.40.190.10">
    <property type="entry name" value="Periplasmic binding protein-like II"/>
    <property type="match status" value="1"/>
</dbReference>
<proteinExistence type="inferred from homology"/>
<comment type="caution">
    <text evidence="6">The sequence shown here is derived from an EMBL/GenBank/DDBJ whole genome shotgun (WGS) entry which is preliminary data.</text>
</comment>
<sequence>MEQNIKDTVVDRVKEPLAQYSDSFRELLEIGRKIDMTLEKDTELLSDIRKKFDNLSAAVELEFEGTAVFDQEIKKTRTLLEQSIDRVNDSITISGRITEDLNNISRSFDKIHQDGLQLDDIIKNISIVSDSIEVASRNAGITAFHAGRQGRGFEVIAREMTSLVRNVQDPTRAIPEVAEQIIKQVVSLGHDLLKVSNLMYDLRKINGKFSEITDELLLLIPTVESGIKGIAESVESQKALHKLLLTENEKSAVWLSEIYDIARSSTILEISLEAIFRRVNNLRENLVDVEDISSFCHIFNSLRIALEDAAKSYTVPIHDLLSQDISKFDVQSSDRSILQLVSESNQLFQIIKEIGGELKNWLKTNSEACDVLNRGLVFYQDVIHILSGLNSRLSSLKTKAAEIEKPLHELQRITERSRVLGLYAGIESARAGEYGSSLSIVTKEIQTLSEKSTSFVNKIGEVANDMSKNFSRLASYLVKSMSDVEQGVVSLKTGLEILDKNKKVLENLDHLSQEMVTSTQNMKTDCSTLSEQIRELNQGYNEINHNFKEYFKTIKLGKEAAEAVLDVVNQYKKEVNILKKRYKTVIFRQSIEPIILDPANKTDTRSHEVIEQIFTGLLTFDSSNHLMLGVAESFSVSKDGRVWNFTIKDNAKFHDGRPVTAAHIARSIERVKEGPNVSFVDYVEDIKVIDEKHLTFHLKFPYLPFLANLACGACDIVPDDFSPDIPIGAGPYRFVDWVKDKEVILDAFNEFFDGRPPIDRVVIKIIPDNKEAVERFKRGEISLMQLTPDTFKEFDPAEVITGSILSTQYIGINVMKETPFKNKKVRQAMNYAINKELFAKEAMEGQAVAAYGVFPPGMTSVYNSSLVGYRYNLDKAKVLMEEAGYGGGLDGSFPFDISDSKLAVKRALYIKECLEKIGIKLIINPMSWKDFLERGYRGDSILCMKSWVSDNGDPDNFLYPLFHSKSFGRAGNTSFYENKKVDEMIDCARAERNTKRRCRMYQEVEQIIVEDAPWIFLSHGVDSFVVKKNIGGFKVDPFNIVRFRYLWSE</sequence>
<dbReference type="InterPro" id="IPR023765">
    <property type="entry name" value="SBP_5_CS"/>
</dbReference>
<organism evidence="6 7">
    <name type="scientific">candidate division WOR-3 bacterium</name>
    <dbReference type="NCBI Taxonomy" id="2052148"/>
    <lineage>
        <taxon>Bacteria</taxon>
        <taxon>Bacteria division WOR-3</taxon>
    </lineage>
</organism>
<dbReference type="Gene3D" id="1.10.287.950">
    <property type="entry name" value="Methyl-accepting chemotaxis protein"/>
    <property type="match status" value="2"/>
</dbReference>
<dbReference type="Gene3D" id="3.10.105.10">
    <property type="entry name" value="Dipeptide-binding Protein, Domain 3"/>
    <property type="match status" value="1"/>
</dbReference>
<accession>A0A9C9EPH6</accession>
<evidence type="ECO:0000256" key="1">
    <source>
        <dbReference type="ARBA" id="ARBA00005695"/>
    </source>
</evidence>
<dbReference type="GO" id="GO:0007165">
    <property type="term" value="P:signal transduction"/>
    <property type="evidence" value="ECO:0007669"/>
    <property type="project" value="UniProtKB-KW"/>
</dbReference>
<reference evidence="6" key="1">
    <citation type="journal article" date="2020" name="mSystems">
        <title>Genome- and Community-Level Interaction Insights into Carbon Utilization and Element Cycling Functions of Hydrothermarchaeota in Hydrothermal Sediment.</title>
        <authorList>
            <person name="Zhou Z."/>
            <person name="Liu Y."/>
            <person name="Xu W."/>
            <person name="Pan J."/>
            <person name="Luo Z.H."/>
            <person name="Li M."/>
        </authorList>
    </citation>
    <scope>NUCLEOTIDE SEQUENCE</scope>
    <source>
        <strain evidence="6">HyVt-388</strain>
    </source>
</reference>
<evidence type="ECO:0000256" key="2">
    <source>
        <dbReference type="ARBA" id="ARBA00022448"/>
    </source>
</evidence>
<gene>
    <name evidence="6" type="ORF">ENI34_10265</name>
</gene>
<dbReference type="Proteomes" id="UP000885826">
    <property type="component" value="Unassembled WGS sequence"/>
</dbReference>
<dbReference type="PANTHER" id="PTHR30290">
    <property type="entry name" value="PERIPLASMIC BINDING COMPONENT OF ABC TRANSPORTER"/>
    <property type="match status" value="1"/>
</dbReference>
<evidence type="ECO:0000313" key="7">
    <source>
        <dbReference type="Proteomes" id="UP000885826"/>
    </source>
</evidence>
<dbReference type="GO" id="GO:0015833">
    <property type="term" value="P:peptide transport"/>
    <property type="evidence" value="ECO:0007669"/>
    <property type="project" value="TreeGrafter"/>
</dbReference>
<protein>
    <recommendedName>
        <fullName evidence="5">Methyl-accepting transducer domain-containing protein</fullName>
    </recommendedName>
</protein>
<dbReference type="PANTHER" id="PTHR30290:SF9">
    <property type="entry name" value="OLIGOPEPTIDE-BINDING PROTEIN APPA"/>
    <property type="match status" value="1"/>
</dbReference>
<dbReference type="SUPFAM" id="SSF58104">
    <property type="entry name" value="Methyl-accepting chemotaxis protein (MCP) signaling domain"/>
    <property type="match status" value="2"/>
</dbReference>
<evidence type="ECO:0000259" key="5">
    <source>
        <dbReference type="PROSITE" id="PS50111"/>
    </source>
</evidence>
<dbReference type="GO" id="GO:0016020">
    <property type="term" value="C:membrane"/>
    <property type="evidence" value="ECO:0007669"/>
    <property type="project" value="InterPro"/>
</dbReference>
<keyword evidence="4" id="KW-0807">Transducer</keyword>
<dbReference type="CDD" id="cd00995">
    <property type="entry name" value="PBP2_NikA_DppA_OppA_like"/>
    <property type="match status" value="1"/>
</dbReference>
<keyword evidence="3" id="KW-0732">Signal</keyword>
<dbReference type="InterPro" id="IPR000914">
    <property type="entry name" value="SBP_5_dom"/>
</dbReference>
<dbReference type="InterPro" id="IPR004089">
    <property type="entry name" value="MCPsignal_dom"/>
</dbReference>
<name>A0A9C9EPH6_UNCW3</name>
<dbReference type="EMBL" id="DRIG01000105">
    <property type="protein sequence ID" value="HEC79501.1"/>
    <property type="molecule type" value="Genomic_DNA"/>
</dbReference>
<dbReference type="Gene3D" id="3.90.76.10">
    <property type="entry name" value="Dipeptide-binding Protein, Domain 1"/>
    <property type="match status" value="1"/>
</dbReference>
<dbReference type="PROSITE" id="PS50111">
    <property type="entry name" value="CHEMOTAXIS_TRANSDUC_2"/>
    <property type="match status" value="2"/>
</dbReference>
<dbReference type="SUPFAM" id="SSF53850">
    <property type="entry name" value="Periplasmic binding protein-like II"/>
    <property type="match status" value="1"/>
</dbReference>
<dbReference type="AlphaFoldDB" id="A0A9C9EPH6"/>
<dbReference type="Pfam" id="PF00015">
    <property type="entry name" value="MCPsignal"/>
    <property type="match status" value="2"/>
</dbReference>